<dbReference type="STRING" id="1076256.A0A2H3BNP0"/>
<accession>A0A2H3BNP0</accession>
<evidence type="ECO:0000256" key="1">
    <source>
        <dbReference type="ARBA" id="ARBA00001971"/>
    </source>
</evidence>
<organism evidence="7 8">
    <name type="scientific">Armillaria solidipes</name>
    <dbReference type="NCBI Taxonomy" id="1076256"/>
    <lineage>
        <taxon>Eukaryota</taxon>
        <taxon>Fungi</taxon>
        <taxon>Dikarya</taxon>
        <taxon>Basidiomycota</taxon>
        <taxon>Agaricomycotina</taxon>
        <taxon>Agaricomycetes</taxon>
        <taxon>Agaricomycetidae</taxon>
        <taxon>Agaricales</taxon>
        <taxon>Marasmiineae</taxon>
        <taxon>Physalacriaceae</taxon>
        <taxon>Armillaria</taxon>
    </lineage>
</organism>
<dbReference type="CDD" id="cd11041">
    <property type="entry name" value="CYP503A1-like"/>
    <property type="match status" value="1"/>
</dbReference>
<dbReference type="GO" id="GO:0004497">
    <property type="term" value="F:monooxygenase activity"/>
    <property type="evidence" value="ECO:0007669"/>
    <property type="project" value="InterPro"/>
</dbReference>
<evidence type="ECO:0000256" key="4">
    <source>
        <dbReference type="ARBA" id="ARBA00023002"/>
    </source>
</evidence>
<keyword evidence="8" id="KW-1185">Reference proteome</keyword>
<comment type="similarity">
    <text evidence="2">Belongs to the cytochrome P450 family.</text>
</comment>
<evidence type="ECO:0000256" key="3">
    <source>
        <dbReference type="ARBA" id="ARBA00022723"/>
    </source>
</evidence>
<evidence type="ECO:0000313" key="7">
    <source>
        <dbReference type="EMBL" id="PBK65483.1"/>
    </source>
</evidence>
<evidence type="ECO:0000256" key="6">
    <source>
        <dbReference type="PIRSR" id="PIRSR602401-1"/>
    </source>
</evidence>
<reference evidence="8" key="1">
    <citation type="journal article" date="2017" name="Nat. Ecol. Evol.">
        <title>Genome expansion and lineage-specific genetic innovations in the forest pathogenic fungi Armillaria.</title>
        <authorList>
            <person name="Sipos G."/>
            <person name="Prasanna A.N."/>
            <person name="Walter M.C."/>
            <person name="O'Connor E."/>
            <person name="Balint B."/>
            <person name="Krizsan K."/>
            <person name="Kiss B."/>
            <person name="Hess J."/>
            <person name="Varga T."/>
            <person name="Slot J."/>
            <person name="Riley R."/>
            <person name="Boka B."/>
            <person name="Rigling D."/>
            <person name="Barry K."/>
            <person name="Lee J."/>
            <person name="Mihaltcheva S."/>
            <person name="LaButti K."/>
            <person name="Lipzen A."/>
            <person name="Waldron R."/>
            <person name="Moloney N.M."/>
            <person name="Sperisen C."/>
            <person name="Kredics L."/>
            <person name="Vagvoelgyi C."/>
            <person name="Patrignani A."/>
            <person name="Fitzpatrick D."/>
            <person name="Nagy I."/>
            <person name="Doyle S."/>
            <person name="Anderson J.B."/>
            <person name="Grigoriev I.V."/>
            <person name="Gueldener U."/>
            <person name="Muensterkoetter M."/>
            <person name="Nagy L.G."/>
        </authorList>
    </citation>
    <scope>NUCLEOTIDE SEQUENCE [LARGE SCALE GENOMIC DNA]</scope>
    <source>
        <strain evidence="8">28-4</strain>
    </source>
</reference>
<name>A0A2H3BNP0_9AGAR</name>
<evidence type="ECO:0000313" key="8">
    <source>
        <dbReference type="Proteomes" id="UP000218334"/>
    </source>
</evidence>
<keyword evidence="6" id="KW-0349">Heme</keyword>
<dbReference type="InterPro" id="IPR036396">
    <property type="entry name" value="Cyt_P450_sf"/>
</dbReference>
<dbReference type="Pfam" id="PF00067">
    <property type="entry name" value="p450"/>
    <property type="match status" value="1"/>
</dbReference>
<dbReference type="GO" id="GO:0020037">
    <property type="term" value="F:heme binding"/>
    <property type="evidence" value="ECO:0007669"/>
    <property type="project" value="InterPro"/>
</dbReference>
<dbReference type="EMBL" id="KZ293445">
    <property type="protein sequence ID" value="PBK65483.1"/>
    <property type="molecule type" value="Genomic_DNA"/>
</dbReference>
<dbReference type="GO" id="GO:0016705">
    <property type="term" value="F:oxidoreductase activity, acting on paired donors, with incorporation or reduction of molecular oxygen"/>
    <property type="evidence" value="ECO:0007669"/>
    <property type="project" value="InterPro"/>
</dbReference>
<dbReference type="AlphaFoldDB" id="A0A2H3BNP0"/>
<dbReference type="Proteomes" id="UP000218334">
    <property type="component" value="Unassembled WGS sequence"/>
</dbReference>
<dbReference type="Gene3D" id="1.10.630.10">
    <property type="entry name" value="Cytochrome P450"/>
    <property type="match status" value="1"/>
</dbReference>
<evidence type="ECO:0000256" key="5">
    <source>
        <dbReference type="ARBA" id="ARBA00023004"/>
    </source>
</evidence>
<comment type="cofactor">
    <cofactor evidence="1 6">
        <name>heme</name>
        <dbReference type="ChEBI" id="CHEBI:30413"/>
    </cofactor>
</comment>
<dbReference type="GO" id="GO:0005506">
    <property type="term" value="F:iron ion binding"/>
    <property type="evidence" value="ECO:0007669"/>
    <property type="project" value="InterPro"/>
</dbReference>
<dbReference type="PRINTS" id="PR00463">
    <property type="entry name" value="EP450I"/>
</dbReference>
<keyword evidence="3 6" id="KW-0479">Metal-binding</keyword>
<protein>
    <submittedName>
        <fullName evidence="7">Cytochrome P450</fullName>
    </submittedName>
</protein>
<dbReference type="InterPro" id="IPR001128">
    <property type="entry name" value="Cyt_P450"/>
</dbReference>
<evidence type="ECO:0000256" key="2">
    <source>
        <dbReference type="ARBA" id="ARBA00010617"/>
    </source>
</evidence>
<gene>
    <name evidence="7" type="ORF">ARMSODRAFT_1022287</name>
</gene>
<feature type="binding site" description="axial binding residue" evidence="6">
    <location>
        <position position="461"/>
    </location>
    <ligand>
        <name>heme</name>
        <dbReference type="ChEBI" id="CHEBI:30413"/>
    </ligand>
    <ligandPart>
        <name>Fe</name>
        <dbReference type="ChEBI" id="CHEBI:18248"/>
    </ligandPart>
</feature>
<sequence length="513" mass="58455">MLFKEFVSKVRRVDEALLLGALVLALVLLLAFQLQQASNNREKLKGIPTVGSSGFVASWKDTFRFLFHSKDIIEKGYRKYHGSVFKVPLLDKWMIAVSGVEKINDIRKSSPGQLYSLDATSDLLQMDYTIGRDVFADPYHIGVVRNALTRNIATCFADVADEIQEVFNDNIPMTEDWMNVPIYERTLQIVCRASNRMFVVLPLCRTQEYIKLNINFTVNVFACAHIINLFPSFLKPVAGFLLTPRRRALAKAEKFLGQTIRERLHKEDVHGNDWPGKPQQNDLLFWLLDATNGNKERRDVQDLITRILLLNLGAIHTTSMVFQTAVYALAAHPEYVEILRTEVESAIANEGWTKAAVGRMDRLDSFLKEAQRLYGDLGVFSVRRTARKDFIFSDGTVVPAGSQIAVAALSTHLDEENYEDPLQFKPWRFSEKRKQEGEGNHQQIVIPSLDYLLFGIGRSACPGRFFAVNMLKTLMAHVILNFDVKIDCIDQFFTHQASNQRRDVFFRKWAGVP</sequence>
<keyword evidence="4" id="KW-0560">Oxidoreductase</keyword>
<dbReference type="SUPFAM" id="SSF48264">
    <property type="entry name" value="Cytochrome P450"/>
    <property type="match status" value="1"/>
</dbReference>
<keyword evidence="5 6" id="KW-0408">Iron</keyword>
<dbReference type="InterPro" id="IPR002401">
    <property type="entry name" value="Cyt_P450_E_grp-I"/>
</dbReference>
<dbReference type="PANTHER" id="PTHR46206">
    <property type="entry name" value="CYTOCHROME P450"/>
    <property type="match status" value="1"/>
</dbReference>
<proteinExistence type="inferred from homology"/>